<gene>
    <name evidence="9" type="ORF">CAG99_15090</name>
</gene>
<dbReference type="GO" id="GO:0003677">
    <property type="term" value="F:DNA binding"/>
    <property type="evidence" value="ECO:0007669"/>
    <property type="project" value="UniProtKB-UniRule"/>
</dbReference>
<dbReference type="SMART" id="SM01043">
    <property type="entry name" value="BTAD"/>
    <property type="match status" value="1"/>
</dbReference>
<feature type="region of interest" description="Disordered" evidence="7">
    <location>
        <begin position="238"/>
        <end position="260"/>
    </location>
</feature>
<dbReference type="EMBL" id="CP021121">
    <property type="protein sequence ID" value="ARQ70006.1"/>
    <property type="molecule type" value="Genomic_DNA"/>
</dbReference>
<accession>A0A1W7CZ25</accession>
<dbReference type="AlphaFoldDB" id="A0A1W7CZ25"/>
<evidence type="ECO:0000256" key="1">
    <source>
        <dbReference type="ARBA" id="ARBA00005820"/>
    </source>
</evidence>
<evidence type="ECO:0000256" key="5">
    <source>
        <dbReference type="ARBA" id="ARBA00023163"/>
    </source>
</evidence>
<dbReference type="PROSITE" id="PS51755">
    <property type="entry name" value="OMPR_PHOB"/>
    <property type="match status" value="1"/>
</dbReference>
<dbReference type="SUPFAM" id="SSF52540">
    <property type="entry name" value="P-loop containing nucleoside triphosphate hydrolases"/>
    <property type="match status" value="1"/>
</dbReference>
<dbReference type="GO" id="GO:0000160">
    <property type="term" value="P:phosphorelay signal transduction system"/>
    <property type="evidence" value="ECO:0007669"/>
    <property type="project" value="UniProtKB-KW"/>
</dbReference>
<evidence type="ECO:0000256" key="6">
    <source>
        <dbReference type="PROSITE-ProRule" id="PRU01091"/>
    </source>
</evidence>
<feature type="domain" description="OmpR/PhoB-type" evidence="8">
    <location>
        <begin position="1"/>
        <end position="89"/>
    </location>
</feature>
<dbReference type="SUPFAM" id="SSF46894">
    <property type="entry name" value="C-terminal effector domain of the bipartite response regulators"/>
    <property type="match status" value="1"/>
</dbReference>
<dbReference type="PRINTS" id="PR00364">
    <property type="entry name" value="DISEASERSIST"/>
</dbReference>
<dbReference type="GO" id="GO:0043531">
    <property type="term" value="F:ADP binding"/>
    <property type="evidence" value="ECO:0007669"/>
    <property type="project" value="InterPro"/>
</dbReference>
<dbReference type="OrthoDB" id="5521887at2"/>
<dbReference type="Gene3D" id="1.25.40.10">
    <property type="entry name" value="Tetratricopeptide repeat domain"/>
    <property type="match status" value="1"/>
</dbReference>
<dbReference type="InterPro" id="IPR011990">
    <property type="entry name" value="TPR-like_helical_dom_sf"/>
</dbReference>
<dbReference type="InterPro" id="IPR016032">
    <property type="entry name" value="Sig_transdc_resp-reg_C-effctor"/>
</dbReference>
<dbReference type="KEGG" id="smao:CAG99_15090"/>
<dbReference type="GO" id="GO:0006355">
    <property type="term" value="P:regulation of DNA-templated transcription"/>
    <property type="evidence" value="ECO:0007669"/>
    <property type="project" value="InterPro"/>
</dbReference>
<evidence type="ECO:0000256" key="7">
    <source>
        <dbReference type="SAM" id="MobiDB-lite"/>
    </source>
</evidence>
<dbReference type="Gene3D" id="1.10.10.10">
    <property type="entry name" value="Winged helix-like DNA-binding domain superfamily/Winged helix DNA-binding domain"/>
    <property type="match status" value="1"/>
</dbReference>
<dbReference type="Pfam" id="PF00486">
    <property type="entry name" value="Trans_reg_C"/>
    <property type="match status" value="1"/>
</dbReference>
<dbReference type="InterPro" id="IPR036388">
    <property type="entry name" value="WH-like_DNA-bd_sf"/>
</dbReference>
<dbReference type="InterPro" id="IPR005158">
    <property type="entry name" value="BTAD"/>
</dbReference>
<protein>
    <recommendedName>
        <fullName evidence="8">OmpR/PhoB-type domain-containing protein</fullName>
    </recommendedName>
</protein>
<dbReference type="SUPFAM" id="SSF48452">
    <property type="entry name" value="TPR-like"/>
    <property type="match status" value="1"/>
</dbReference>
<dbReference type="Proteomes" id="UP000194218">
    <property type="component" value="Chromosome"/>
</dbReference>
<keyword evidence="5" id="KW-0804">Transcription</keyword>
<dbReference type="PANTHER" id="PTHR35807:SF1">
    <property type="entry name" value="TRANSCRIPTIONAL REGULATOR REDD"/>
    <property type="match status" value="1"/>
</dbReference>
<evidence type="ECO:0000256" key="4">
    <source>
        <dbReference type="ARBA" id="ARBA00023125"/>
    </source>
</evidence>
<feature type="DNA-binding region" description="OmpR/PhoB-type" evidence="6">
    <location>
        <begin position="1"/>
        <end position="89"/>
    </location>
</feature>
<name>A0A1W7CZ25_9ACTN</name>
<evidence type="ECO:0000256" key="3">
    <source>
        <dbReference type="ARBA" id="ARBA00023015"/>
    </source>
</evidence>
<keyword evidence="2" id="KW-0902">Two-component regulatory system</keyword>
<proteinExistence type="inferred from homology"/>
<dbReference type="PANTHER" id="PTHR35807">
    <property type="entry name" value="TRANSCRIPTIONAL REGULATOR REDD-RELATED"/>
    <property type="match status" value="1"/>
</dbReference>
<dbReference type="Gene3D" id="3.40.50.300">
    <property type="entry name" value="P-loop containing nucleotide triphosphate hydrolases"/>
    <property type="match status" value="1"/>
</dbReference>
<organism evidence="9 10">
    <name type="scientific">Streptomyces marincola</name>
    <dbReference type="NCBI Taxonomy" id="2878388"/>
    <lineage>
        <taxon>Bacteria</taxon>
        <taxon>Bacillati</taxon>
        <taxon>Actinomycetota</taxon>
        <taxon>Actinomycetes</taxon>
        <taxon>Kitasatosporales</taxon>
        <taxon>Streptomycetaceae</taxon>
        <taxon>Streptomyces</taxon>
    </lineage>
</organism>
<dbReference type="CDD" id="cd15831">
    <property type="entry name" value="BTAD"/>
    <property type="match status" value="1"/>
</dbReference>
<dbReference type="SMART" id="SM00862">
    <property type="entry name" value="Trans_reg_C"/>
    <property type="match status" value="1"/>
</dbReference>
<keyword evidence="3" id="KW-0805">Transcription regulation</keyword>
<reference evidence="9 10" key="1">
    <citation type="submission" date="2017-05" db="EMBL/GenBank/DDBJ databases">
        <title>Complete genome sequence of Streptomyces sp. SCSIO 03032 revealed the diverse biosynthetic pathways for its bioactive secondary metabolites.</title>
        <authorList>
            <person name="Ma L."/>
            <person name="Zhu Y."/>
            <person name="Zhang W."/>
            <person name="Zhang G."/>
            <person name="Tian X."/>
            <person name="Zhang S."/>
            <person name="Zhang C."/>
        </authorList>
    </citation>
    <scope>NUCLEOTIDE SEQUENCE [LARGE SCALE GENOMIC DNA]</scope>
    <source>
        <strain evidence="9 10">SCSIO 03032</strain>
    </source>
</reference>
<evidence type="ECO:0000259" key="8">
    <source>
        <dbReference type="PROSITE" id="PS51755"/>
    </source>
</evidence>
<evidence type="ECO:0000256" key="2">
    <source>
        <dbReference type="ARBA" id="ARBA00023012"/>
    </source>
</evidence>
<dbReference type="Pfam" id="PF03704">
    <property type="entry name" value="BTAD"/>
    <property type="match status" value="1"/>
</dbReference>
<keyword evidence="4 6" id="KW-0238">DNA-binding</keyword>
<dbReference type="InterPro" id="IPR051677">
    <property type="entry name" value="AfsR-DnrI-RedD_regulator"/>
</dbReference>
<feature type="compositionally biased region" description="Low complexity" evidence="7">
    <location>
        <begin position="248"/>
        <end position="260"/>
    </location>
</feature>
<dbReference type="InterPro" id="IPR027417">
    <property type="entry name" value="P-loop_NTPase"/>
</dbReference>
<comment type="similarity">
    <text evidence="1">Belongs to the AfsR/DnrI/RedD regulatory family.</text>
</comment>
<evidence type="ECO:0000313" key="9">
    <source>
        <dbReference type="EMBL" id="ARQ70006.1"/>
    </source>
</evidence>
<dbReference type="InterPro" id="IPR001867">
    <property type="entry name" value="OmpR/PhoB-type_DNA-bd"/>
</dbReference>
<evidence type="ECO:0000313" key="10">
    <source>
        <dbReference type="Proteomes" id="UP000194218"/>
    </source>
</evidence>
<sequence>MEIRVNGQLRTPSAPMARRVLAVLLTHVDRVAPTELLIDELWGEHPPMRARKTVQTYIYQLRKLLSDDGGSTPDQGLVERHAHGYRLSLGGGRLDLCEFQESLRQGREALGRGQASDGAEALRRGLELWRGAALEDVEMGPVLAAQAAKLENLRLRALEQRIAADLARGLHHSLLEEIRDLTYAHPLHEEFCAQLMMAAERCGQRGEALAAYARLHRAMVEQLGLEPSERLQRLQRGALTGEERRAEAPAGPRARAARPAAAPFQLPAALRDFVGRRGELDRIERAVRGAGSSSGVRIVTVTGGPGVGKTEVALQVAHRLQGDFPDGQLGVRLHGEDGAARHPAETLEGLLTAAGFDRRSLPHRADELAAMFRGWAAARRFLLLLDDAAGSDQVLPLLPAGADNVVIVTSRCRFAELPGAVTSVELGPMPQSEALRLLTQVVGAERAGREPEAAAAVAARCEGMPAAIRAVGSRIAAWPSRGLADFAARLDDERQRLEELSSPHLNVRRYLIQSAGRLPRGAREVLTELSRTEETDVTVAYLARRLHRSAGSIERSVELLADCHMLTPLPRDGRHVLRVAPLFRLALALGTPEQRSEPAPATRDMVLRYSARARPVRRLAPLRGALRGA</sequence>
<keyword evidence="10" id="KW-1185">Reference proteome</keyword>